<evidence type="ECO:0000313" key="2">
    <source>
        <dbReference type="Proteomes" id="UP000765509"/>
    </source>
</evidence>
<accession>A0A9Q3C0E2</accession>
<sequence>MLRLLYHPQGMPLWWHPSATYHPHANFVPSQHASNASLITPYTSEPPSLTIHMVLQHPQDKPLKPAPHLRTPAT</sequence>
<keyword evidence="2" id="KW-1185">Reference proteome</keyword>
<comment type="caution">
    <text evidence="1">The sequence shown here is derived from an EMBL/GenBank/DDBJ whole genome shotgun (WGS) entry which is preliminary data.</text>
</comment>
<proteinExistence type="predicted"/>
<protein>
    <submittedName>
        <fullName evidence="1">Uncharacterized protein</fullName>
    </submittedName>
</protein>
<name>A0A9Q3C0E2_9BASI</name>
<reference evidence="1" key="1">
    <citation type="submission" date="2021-03" db="EMBL/GenBank/DDBJ databases">
        <title>Draft genome sequence of rust myrtle Austropuccinia psidii MF-1, a brazilian biotype.</title>
        <authorList>
            <person name="Quecine M.C."/>
            <person name="Pachon D.M.R."/>
            <person name="Bonatelli M.L."/>
            <person name="Correr F.H."/>
            <person name="Franceschini L.M."/>
            <person name="Leite T.F."/>
            <person name="Margarido G.R.A."/>
            <person name="Almeida C.A."/>
            <person name="Ferrarezi J.A."/>
            <person name="Labate C.A."/>
        </authorList>
    </citation>
    <scope>NUCLEOTIDE SEQUENCE</scope>
    <source>
        <strain evidence="1">MF-1</strain>
    </source>
</reference>
<evidence type="ECO:0000313" key="1">
    <source>
        <dbReference type="EMBL" id="MBW0474425.1"/>
    </source>
</evidence>
<dbReference type="AlphaFoldDB" id="A0A9Q3C0E2"/>
<organism evidence="1 2">
    <name type="scientific">Austropuccinia psidii MF-1</name>
    <dbReference type="NCBI Taxonomy" id="1389203"/>
    <lineage>
        <taxon>Eukaryota</taxon>
        <taxon>Fungi</taxon>
        <taxon>Dikarya</taxon>
        <taxon>Basidiomycota</taxon>
        <taxon>Pucciniomycotina</taxon>
        <taxon>Pucciniomycetes</taxon>
        <taxon>Pucciniales</taxon>
        <taxon>Sphaerophragmiaceae</taxon>
        <taxon>Austropuccinia</taxon>
    </lineage>
</organism>
<dbReference type="EMBL" id="AVOT02003734">
    <property type="protein sequence ID" value="MBW0474425.1"/>
    <property type="molecule type" value="Genomic_DNA"/>
</dbReference>
<gene>
    <name evidence="1" type="ORF">O181_014140</name>
</gene>
<dbReference type="Proteomes" id="UP000765509">
    <property type="component" value="Unassembled WGS sequence"/>
</dbReference>